<sequence>MEVRRASISQNTENATKGTLRVHSNSAGTGNKRSTDSKVASNSKDELLQSEVTTNNDGLSSTEYLSREPCVGRESGLSNGSGGDIKGTLASGDVSQTVAELSRRRLANDPAMMRELKRYRKLMLLTLLPSITSEAEHTQIHPHAHVHSHSHPQLQNGEGSPGLRGQPDGMDDPLLSSEHLPRPEPTDGVTGGGSGSGGQGQGQGARSACIHRGSHSMSHSMPHTHGPASAGTRLPHAFRHPFDTSPKTTAASRRRSHEDSSARQRNRRKSQGDVRHELREDEGDCDDDEQRGVNSGELDLLTLAALYLESRHRVLGKEWHSRQDLPNIRPAGQIGSMGLARPRRLSPLSPVDTPLQVNNKDEERGIWNYSDVMPTPAGLHLSVNYTQNLGLDESFYLAERARAMRPRLRRLNSMDDLSASDTPSNLFNEIHKATSAPDLSSSGHGKTRQNAAMSRVSSWESLSPPLVTPARANTPTEATQSAALARPQMVGGSLATNLAVEIAKTVNNSHSHSRLHEGLSAHPLKSHLPQFPEASRTVLPPPRLPFRSPRPPAEPTVRDLPRTPPPTAASEGMRRGGRVHLEPLAAKKVSQ</sequence>
<proteinExistence type="predicted"/>
<evidence type="ECO:0000313" key="2">
    <source>
        <dbReference type="EMBL" id="KAK3881715.1"/>
    </source>
</evidence>
<evidence type="ECO:0000313" key="3">
    <source>
        <dbReference type="Proteomes" id="UP001286313"/>
    </source>
</evidence>
<feature type="compositionally biased region" description="Low complexity" evidence="1">
    <location>
        <begin position="215"/>
        <end position="227"/>
    </location>
</feature>
<keyword evidence="3" id="KW-1185">Reference proteome</keyword>
<feature type="compositionally biased region" description="Polar residues" evidence="1">
    <location>
        <begin position="7"/>
        <end position="42"/>
    </location>
</feature>
<feature type="compositionally biased region" description="Basic residues" evidence="1">
    <location>
        <begin position="140"/>
        <end position="150"/>
    </location>
</feature>
<reference evidence="2" key="1">
    <citation type="submission" date="2023-10" db="EMBL/GenBank/DDBJ databases">
        <title>Genome assemblies of two species of porcelain crab, Petrolisthes cinctipes and Petrolisthes manimaculis (Anomura: Porcellanidae).</title>
        <authorList>
            <person name="Angst P."/>
        </authorList>
    </citation>
    <scope>NUCLEOTIDE SEQUENCE</scope>
    <source>
        <strain evidence="2">PB745_01</strain>
        <tissue evidence="2">Gill</tissue>
    </source>
</reference>
<feature type="compositionally biased region" description="Polar residues" evidence="1">
    <location>
        <begin position="50"/>
        <end position="64"/>
    </location>
</feature>
<feature type="compositionally biased region" description="Acidic residues" evidence="1">
    <location>
        <begin position="280"/>
        <end position="289"/>
    </location>
</feature>
<gene>
    <name evidence="2" type="ORF">Pcinc_013870</name>
</gene>
<accession>A0AAE1FWJ5</accession>
<dbReference type="Proteomes" id="UP001286313">
    <property type="component" value="Unassembled WGS sequence"/>
</dbReference>
<feature type="compositionally biased region" description="Basic and acidic residues" evidence="1">
    <location>
        <begin position="270"/>
        <end position="279"/>
    </location>
</feature>
<protein>
    <submittedName>
        <fullName evidence="2">Uncharacterized protein</fullName>
    </submittedName>
</protein>
<comment type="caution">
    <text evidence="2">The sequence shown here is derived from an EMBL/GenBank/DDBJ whole genome shotgun (WGS) entry which is preliminary data.</text>
</comment>
<feature type="compositionally biased region" description="Pro residues" evidence="1">
    <location>
        <begin position="539"/>
        <end position="554"/>
    </location>
</feature>
<name>A0AAE1FWJ5_PETCI</name>
<dbReference type="AlphaFoldDB" id="A0AAE1FWJ5"/>
<feature type="region of interest" description="Disordered" evidence="1">
    <location>
        <begin position="533"/>
        <end position="591"/>
    </location>
</feature>
<dbReference type="EMBL" id="JAWQEG010001182">
    <property type="protein sequence ID" value="KAK3881715.1"/>
    <property type="molecule type" value="Genomic_DNA"/>
</dbReference>
<feature type="region of interest" description="Disordered" evidence="1">
    <location>
        <begin position="1"/>
        <end position="94"/>
    </location>
</feature>
<feature type="compositionally biased region" description="Gly residues" evidence="1">
    <location>
        <begin position="189"/>
        <end position="203"/>
    </location>
</feature>
<feature type="region of interest" description="Disordered" evidence="1">
    <location>
        <begin position="139"/>
        <end position="293"/>
    </location>
</feature>
<organism evidence="2 3">
    <name type="scientific">Petrolisthes cinctipes</name>
    <name type="common">Flat porcelain crab</name>
    <dbReference type="NCBI Taxonomy" id="88211"/>
    <lineage>
        <taxon>Eukaryota</taxon>
        <taxon>Metazoa</taxon>
        <taxon>Ecdysozoa</taxon>
        <taxon>Arthropoda</taxon>
        <taxon>Crustacea</taxon>
        <taxon>Multicrustacea</taxon>
        <taxon>Malacostraca</taxon>
        <taxon>Eumalacostraca</taxon>
        <taxon>Eucarida</taxon>
        <taxon>Decapoda</taxon>
        <taxon>Pleocyemata</taxon>
        <taxon>Anomura</taxon>
        <taxon>Galatheoidea</taxon>
        <taxon>Porcellanidae</taxon>
        <taxon>Petrolisthes</taxon>
    </lineage>
</organism>
<evidence type="ECO:0000256" key="1">
    <source>
        <dbReference type="SAM" id="MobiDB-lite"/>
    </source>
</evidence>